<evidence type="ECO:0000313" key="2">
    <source>
        <dbReference type="EMBL" id="RXR26559.1"/>
    </source>
</evidence>
<dbReference type="Proteomes" id="UP000290958">
    <property type="component" value="Unassembled WGS sequence"/>
</dbReference>
<feature type="domain" description="AMP-dependent synthetase/ligase" evidence="1">
    <location>
        <begin position="112"/>
        <end position="326"/>
    </location>
</feature>
<comment type="caution">
    <text evidence="2">The sequence shown here is derived from an EMBL/GenBank/DDBJ whole genome shotgun (WGS) entry which is preliminary data.</text>
</comment>
<dbReference type="EMBL" id="SBKP01000014">
    <property type="protein sequence ID" value="RXR26559.1"/>
    <property type="molecule type" value="Genomic_DNA"/>
</dbReference>
<keyword evidence="3" id="KW-1185">Reference proteome</keyword>
<dbReference type="AlphaFoldDB" id="A0A4Q1KF45"/>
<proteinExistence type="predicted"/>
<dbReference type="PANTHER" id="PTHR43767:SF1">
    <property type="entry name" value="NONRIBOSOMAL PEPTIDE SYNTHASE PES1 (EUROFUNG)-RELATED"/>
    <property type="match status" value="1"/>
</dbReference>
<dbReference type="RefSeq" id="WP_129404965.1">
    <property type="nucleotide sequence ID" value="NZ_SBKP01000014.1"/>
</dbReference>
<dbReference type="OrthoDB" id="9803968at2"/>
<dbReference type="Pfam" id="PF00501">
    <property type="entry name" value="AMP-binding"/>
    <property type="match status" value="1"/>
</dbReference>
<organism evidence="2 3">
    <name type="scientific">Sphingobium fluviale</name>
    <dbReference type="NCBI Taxonomy" id="2506423"/>
    <lineage>
        <taxon>Bacteria</taxon>
        <taxon>Pseudomonadati</taxon>
        <taxon>Pseudomonadota</taxon>
        <taxon>Alphaproteobacteria</taxon>
        <taxon>Sphingomonadales</taxon>
        <taxon>Sphingomonadaceae</taxon>
        <taxon>Sphingobium</taxon>
    </lineage>
</organism>
<protein>
    <submittedName>
        <fullName evidence="2">AMP-dependent synthetase</fullName>
    </submittedName>
</protein>
<dbReference type="SUPFAM" id="SSF56801">
    <property type="entry name" value="Acetyl-CoA synthetase-like"/>
    <property type="match status" value="1"/>
</dbReference>
<dbReference type="PANTHER" id="PTHR43767">
    <property type="entry name" value="LONG-CHAIN-FATTY-ACID--COA LIGASE"/>
    <property type="match status" value="1"/>
</dbReference>
<evidence type="ECO:0000313" key="3">
    <source>
        <dbReference type="Proteomes" id="UP000290958"/>
    </source>
</evidence>
<gene>
    <name evidence="2" type="ORF">EQG66_12690</name>
</gene>
<dbReference type="InterPro" id="IPR042099">
    <property type="entry name" value="ANL_N_sf"/>
</dbReference>
<sequence>MTGFADAFSIHASRPCLREPDRTLTYAEALALGREIVGPLPRDRALVMLRCSLTIPSVAAYMSLLADGHVPLLLESSLAQPLLDGLAELYRPDVILDPASGERTVSTDAPGALHSDLGLLLTTSGSTGSPKLVRLKTSGVVANAQAIAAYLGLSETERPLLHLPMSYSYGMSIINSHLMAGASICLTQKSVMEPGYWEELRSHEATSIAGVPFHYMAIRRLGEKGLDIPSLKTLTQAGGRLDPRIIAFFADWAGRTGRQFFVMYGQTEAGPRIAYLPPEQAATAPEAIGVPIDGVTIDLLDDSGAPVAEGEEGEMVVRGPSVMMGYALAAEDLARGDDLGGVLKTGDLAKRGEDGLLRITGRAARMLKIYGLRVNLEEIDRRLADLGHSAVAFGTDDSLRILIEGEADAQSVREQVVELFSLPPRGIEVRCCPGITRSATGKVTATALSEAWEAAGQPATAGSAA</sequence>
<name>A0A4Q1KF45_9SPHN</name>
<dbReference type="InterPro" id="IPR020845">
    <property type="entry name" value="AMP-binding_CS"/>
</dbReference>
<dbReference type="InterPro" id="IPR050237">
    <property type="entry name" value="ATP-dep_AMP-bd_enzyme"/>
</dbReference>
<evidence type="ECO:0000259" key="1">
    <source>
        <dbReference type="Pfam" id="PF00501"/>
    </source>
</evidence>
<dbReference type="InterPro" id="IPR000873">
    <property type="entry name" value="AMP-dep_synth/lig_dom"/>
</dbReference>
<dbReference type="PROSITE" id="PS00455">
    <property type="entry name" value="AMP_BINDING"/>
    <property type="match status" value="1"/>
</dbReference>
<dbReference type="Gene3D" id="3.40.50.12780">
    <property type="entry name" value="N-terminal domain of ligase-like"/>
    <property type="match status" value="1"/>
</dbReference>
<accession>A0A4Q1KF45</accession>
<reference evidence="3" key="1">
    <citation type="submission" date="2019-01" db="EMBL/GenBank/DDBJ databases">
        <title>Cytophagaceae bacterium strain CAR-16.</title>
        <authorList>
            <person name="Chen W.-M."/>
        </authorList>
    </citation>
    <scope>NUCLEOTIDE SEQUENCE [LARGE SCALE GENOMIC DNA]</scope>
    <source>
        <strain evidence="3">CHR27</strain>
    </source>
</reference>